<dbReference type="Gene3D" id="3.30.420.40">
    <property type="match status" value="2"/>
</dbReference>
<evidence type="ECO:0000313" key="1">
    <source>
        <dbReference type="EMBL" id="SVB39870.1"/>
    </source>
</evidence>
<proteinExistence type="predicted"/>
<protein>
    <submittedName>
        <fullName evidence="1">Uncharacterized protein</fullName>
    </submittedName>
</protein>
<gene>
    <name evidence="1" type="ORF">METZ01_LOCUS192724</name>
</gene>
<dbReference type="Gene3D" id="3.30.1490.300">
    <property type="match status" value="1"/>
</dbReference>
<feature type="non-terminal residue" evidence="1">
    <location>
        <position position="252"/>
    </location>
</feature>
<accession>A0A382DN19</accession>
<feature type="non-terminal residue" evidence="1">
    <location>
        <position position="1"/>
    </location>
</feature>
<sequence>VFGSGSKYCTGVHITDDAVYAVQMSRRRKTISLSACARVDLPDPYQLPERLAEDVDRAALAAALRQLAVAGVECQRPYFGLGGTSSFVKRRFLIPNSRTETREQLMWEARQSLEDDYDDFVLDVLQTSRYGFVVAARREVMELYGVLCRQAKIGKPGFDMIPFALVNALEGGGAARDEGSDLLVQLEAAQGRVVLMRDGEFEAEAVWDWEDEGTAVSAARIDLLRSYVEGLLDTGQGTEAADRVWLASAQAL</sequence>
<dbReference type="EMBL" id="UINC01040254">
    <property type="protein sequence ID" value="SVB39870.1"/>
    <property type="molecule type" value="Genomic_DNA"/>
</dbReference>
<name>A0A382DN19_9ZZZZ</name>
<dbReference type="AlphaFoldDB" id="A0A382DN19"/>
<organism evidence="1">
    <name type="scientific">marine metagenome</name>
    <dbReference type="NCBI Taxonomy" id="408172"/>
    <lineage>
        <taxon>unclassified sequences</taxon>
        <taxon>metagenomes</taxon>
        <taxon>ecological metagenomes</taxon>
    </lineage>
</organism>
<reference evidence="1" key="1">
    <citation type="submission" date="2018-05" db="EMBL/GenBank/DDBJ databases">
        <authorList>
            <person name="Lanie J.A."/>
            <person name="Ng W.-L."/>
            <person name="Kazmierczak K.M."/>
            <person name="Andrzejewski T.M."/>
            <person name="Davidsen T.M."/>
            <person name="Wayne K.J."/>
            <person name="Tettelin H."/>
            <person name="Glass J.I."/>
            <person name="Rusch D."/>
            <person name="Podicherti R."/>
            <person name="Tsui H.-C.T."/>
            <person name="Winkler M.E."/>
        </authorList>
    </citation>
    <scope>NUCLEOTIDE SEQUENCE</scope>
</reference>